<dbReference type="STRING" id="84035.SAMN05660742_10444"/>
<dbReference type="Pfam" id="PF12646">
    <property type="entry name" value="DUF3783"/>
    <property type="match status" value="1"/>
</dbReference>
<name>A0A1H6WY97_9FIRM</name>
<dbReference type="RefSeq" id="WP_091829793.1">
    <property type="nucleotide sequence ID" value="NZ_FNZK01000004.1"/>
</dbReference>
<evidence type="ECO:0000313" key="1">
    <source>
        <dbReference type="EMBL" id="SEJ17345.1"/>
    </source>
</evidence>
<dbReference type="AlphaFoldDB" id="A0A1H6WY97"/>
<accession>A0A1H6WY97</accession>
<protein>
    <recommendedName>
        <fullName evidence="3">DUF3783 domain-containing protein</fullName>
    </recommendedName>
</protein>
<keyword evidence="2" id="KW-1185">Reference proteome</keyword>
<proteinExistence type="predicted"/>
<organism evidence="1 2">
    <name type="scientific">Propionispira arboris</name>
    <dbReference type="NCBI Taxonomy" id="84035"/>
    <lineage>
        <taxon>Bacteria</taxon>
        <taxon>Bacillati</taxon>
        <taxon>Bacillota</taxon>
        <taxon>Negativicutes</taxon>
        <taxon>Selenomonadales</taxon>
        <taxon>Selenomonadaceae</taxon>
        <taxon>Propionispira</taxon>
    </lineage>
</organism>
<reference evidence="2" key="1">
    <citation type="submission" date="2016-10" db="EMBL/GenBank/DDBJ databases">
        <authorList>
            <person name="Varghese N."/>
            <person name="Submissions S."/>
        </authorList>
    </citation>
    <scope>NUCLEOTIDE SEQUENCE [LARGE SCALE GENOMIC DNA]</scope>
    <source>
        <strain evidence="2">DSM 2179</strain>
    </source>
</reference>
<sequence length="133" mass="15504">MKKQEEVILLYHFLDQTKLQQIKDICKQLKIQTKDIGDEMLGQKVGHLVGRKGFAAIKTEIGEFVFPHEVIVFSNSDRKRLDQVLTAFKEAKIEPIKFKAIVTPFNMFWSLQRLCETMQKEHGAMLKQEPELE</sequence>
<evidence type="ECO:0000313" key="2">
    <source>
        <dbReference type="Proteomes" id="UP000199662"/>
    </source>
</evidence>
<dbReference type="Proteomes" id="UP000199662">
    <property type="component" value="Unassembled WGS sequence"/>
</dbReference>
<dbReference type="EMBL" id="FNZK01000004">
    <property type="protein sequence ID" value="SEJ17345.1"/>
    <property type="molecule type" value="Genomic_DNA"/>
</dbReference>
<dbReference type="InterPro" id="IPR016621">
    <property type="entry name" value="UCP014543"/>
</dbReference>
<evidence type="ECO:0008006" key="3">
    <source>
        <dbReference type="Google" id="ProtNLM"/>
    </source>
</evidence>
<gene>
    <name evidence="1" type="ORF">SAMN05660742_10444</name>
</gene>